<dbReference type="EMBL" id="JBHSBD010000107">
    <property type="protein sequence ID" value="MFC3970533.1"/>
    <property type="molecule type" value="Genomic_DNA"/>
</dbReference>
<sequence length="520" mass="57120">MSTDSELKRSIRILRTWPARLGARFHCNSLPGKSPLHRELPKHLGTATMWMGFGHIVRTAASVAQILVLSRILQPADFGIVAVCAPIVAFIALFQDPGLGQAAIQKEHLTSGEASLLFWIDIGIGLVLGVILMGAAPAVGAFYEDKRITSYLMATCITFVVAGGGVQHEALLAREMRFDILAVNTAISGILGLVAAVVAGLYDFSYWSLYIGSFVTTFFYVVGLWSFSKWRPGWPKKTTSANWFMSFGMNLTGFNVVNFFARNLDGLLVGRYWGLIELGHYDRANRLLLAPLTQVMAPLYKVMIPVLSRLNSQPDRYRDVYIRTLAAALILILPGIAFATATSDVLIAAVLGPRWDYAAQIFSVLGIAGLLQAMNNPAGWLFITQGRTKEFFRWGLVSSLLVVAAFFVGLRYGGIGVAVAYVVAEYIKTPLLWMYVGRRGPVRTLDIASAVGPLQLAAHLSLAATWLVHFCLPSVAALLFSLVTCVVTFFAIVIAFPRTRRLTADIIFNSWSDRPRVIHW</sequence>
<evidence type="ECO:0000256" key="3">
    <source>
        <dbReference type="ARBA" id="ARBA00022475"/>
    </source>
</evidence>
<evidence type="ECO:0000256" key="4">
    <source>
        <dbReference type="ARBA" id="ARBA00022692"/>
    </source>
</evidence>
<dbReference type="PANTHER" id="PTHR30250:SF10">
    <property type="entry name" value="LIPOPOLYSACCHARIDE BIOSYNTHESIS PROTEIN WZXC"/>
    <property type="match status" value="1"/>
</dbReference>
<dbReference type="CDD" id="cd13127">
    <property type="entry name" value="MATE_tuaB_like"/>
    <property type="match status" value="1"/>
</dbReference>
<feature type="transmembrane region" description="Helical" evidence="7">
    <location>
        <begin position="78"/>
        <end position="95"/>
    </location>
</feature>
<evidence type="ECO:0000256" key="1">
    <source>
        <dbReference type="ARBA" id="ARBA00004651"/>
    </source>
</evidence>
<evidence type="ECO:0000256" key="6">
    <source>
        <dbReference type="ARBA" id="ARBA00023136"/>
    </source>
</evidence>
<name>A0ABV8EF20_9HYPH</name>
<reference evidence="9" key="1">
    <citation type="journal article" date="2019" name="Int. J. Syst. Evol. Microbiol.">
        <title>The Global Catalogue of Microorganisms (GCM) 10K type strain sequencing project: providing services to taxonomists for standard genome sequencing and annotation.</title>
        <authorList>
            <consortium name="The Broad Institute Genomics Platform"/>
            <consortium name="The Broad Institute Genome Sequencing Center for Infectious Disease"/>
            <person name="Wu L."/>
            <person name="Ma J."/>
        </authorList>
    </citation>
    <scope>NUCLEOTIDE SEQUENCE [LARGE SCALE GENOMIC DNA]</scope>
    <source>
        <strain evidence="9">TBRC 5781</strain>
    </source>
</reference>
<organism evidence="8 9">
    <name type="scientific">Rhizobium lemnae</name>
    <dbReference type="NCBI Taxonomy" id="1214924"/>
    <lineage>
        <taxon>Bacteria</taxon>
        <taxon>Pseudomonadati</taxon>
        <taxon>Pseudomonadota</taxon>
        <taxon>Alphaproteobacteria</taxon>
        <taxon>Hyphomicrobiales</taxon>
        <taxon>Rhizobiaceae</taxon>
        <taxon>Rhizobium/Agrobacterium group</taxon>
        <taxon>Rhizobium</taxon>
    </lineage>
</organism>
<gene>
    <name evidence="8" type="ORF">ACFOVS_20845</name>
</gene>
<feature type="transmembrane region" description="Helical" evidence="7">
    <location>
        <begin position="207"/>
        <end position="228"/>
    </location>
</feature>
<protein>
    <submittedName>
        <fullName evidence="8">Lipopolysaccharide biosynthesis protein</fullName>
    </submittedName>
</protein>
<dbReference type="RefSeq" id="WP_377307361.1">
    <property type="nucleotide sequence ID" value="NZ_JBHSBD010000107.1"/>
</dbReference>
<feature type="transmembrane region" description="Helical" evidence="7">
    <location>
        <begin position="361"/>
        <end position="384"/>
    </location>
</feature>
<feature type="transmembrane region" description="Helical" evidence="7">
    <location>
        <begin position="116"/>
        <end position="136"/>
    </location>
</feature>
<keyword evidence="4 7" id="KW-0812">Transmembrane</keyword>
<keyword evidence="6 7" id="KW-0472">Membrane</keyword>
<keyword evidence="3" id="KW-1003">Cell membrane</keyword>
<feature type="transmembrane region" description="Helical" evidence="7">
    <location>
        <begin position="447"/>
        <end position="469"/>
    </location>
</feature>
<proteinExistence type="inferred from homology"/>
<keyword evidence="9" id="KW-1185">Reference proteome</keyword>
<evidence type="ECO:0000256" key="7">
    <source>
        <dbReference type="SAM" id="Phobius"/>
    </source>
</evidence>
<comment type="caution">
    <text evidence="8">The sequence shown here is derived from an EMBL/GenBank/DDBJ whole genome shotgun (WGS) entry which is preliminary data.</text>
</comment>
<feature type="transmembrane region" description="Helical" evidence="7">
    <location>
        <begin position="475"/>
        <end position="496"/>
    </location>
</feature>
<feature type="transmembrane region" description="Helical" evidence="7">
    <location>
        <begin position="320"/>
        <end position="341"/>
    </location>
</feature>
<comment type="subcellular location">
    <subcellularLocation>
        <location evidence="1">Cell membrane</location>
        <topology evidence="1">Multi-pass membrane protein</topology>
    </subcellularLocation>
</comment>
<evidence type="ECO:0000313" key="9">
    <source>
        <dbReference type="Proteomes" id="UP001595697"/>
    </source>
</evidence>
<feature type="transmembrane region" description="Helical" evidence="7">
    <location>
        <begin position="391"/>
        <end position="409"/>
    </location>
</feature>
<accession>A0ABV8EF20</accession>
<dbReference type="Pfam" id="PF13440">
    <property type="entry name" value="Polysacc_synt_3"/>
    <property type="match status" value="1"/>
</dbReference>
<evidence type="ECO:0000313" key="8">
    <source>
        <dbReference type="EMBL" id="MFC3970533.1"/>
    </source>
</evidence>
<dbReference type="PANTHER" id="PTHR30250">
    <property type="entry name" value="PST FAMILY PREDICTED COLANIC ACID TRANSPORTER"/>
    <property type="match status" value="1"/>
</dbReference>
<evidence type="ECO:0000256" key="5">
    <source>
        <dbReference type="ARBA" id="ARBA00022989"/>
    </source>
</evidence>
<evidence type="ECO:0000256" key="2">
    <source>
        <dbReference type="ARBA" id="ARBA00007430"/>
    </source>
</evidence>
<feature type="transmembrane region" description="Helical" evidence="7">
    <location>
        <begin position="178"/>
        <end position="201"/>
    </location>
</feature>
<comment type="similarity">
    <text evidence="2">Belongs to the polysaccharide synthase family.</text>
</comment>
<feature type="transmembrane region" description="Helical" evidence="7">
    <location>
        <begin position="415"/>
        <end position="435"/>
    </location>
</feature>
<dbReference type="InterPro" id="IPR050833">
    <property type="entry name" value="Poly_Biosynth_Transport"/>
</dbReference>
<dbReference type="Proteomes" id="UP001595697">
    <property type="component" value="Unassembled WGS sequence"/>
</dbReference>
<feature type="transmembrane region" description="Helical" evidence="7">
    <location>
        <begin position="148"/>
        <end position="166"/>
    </location>
</feature>
<keyword evidence="5 7" id="KW-1133">Transmembrane helix</keyword>